<dbReference type="Proteomes" id="UP000199305">
    <property type="component" value="Unassembled WGS sequence"/>
</dbReference>
<dbReference type="RefSeq" id="WP_091512455.1">
    <property type="nucleotide sequence ID" value="NZ_FNFH01000003.1"/>
</dbReference>
<reference evidence="3" key="1">
    <citation type="submission" date="2016-10" db="EMBL/GenBank/DDBJ databases">
        <authorList>
            <person name="Varghese N."/>
            <person name="Submissions S."/>
        </authorList>
    </citation>
    <scope>NUCLEOTIDE SEQUENCE [LARGE SCALE GENOMIC DNA]</scope>
    <source>
        <strain evidence="3">CGMCC 1.10658</strain>
    </source>
</reference>
<accession>A0A1G9A7K4</accession>
<evidence type="ECO:0000256" key="1">
    <source>
        <dbReference type="SAM" id="Phobius"/>
    </source>
</evidence>
<gene>
    <name evidence="2" type="ORF">SAMN05216212_1882</name>
</gene>
<keyword evidence="1" id="KW-0472">Membrane</keyword>
<organism evidence="2 3">
    <name type="scientific">Microbulbifer yueqingensis</name>
    <dbReference type="NCBI Taxonomy" id="658219"/>
    <lineage>
        <taxon>Bacteria</taxon>
        <taxon>Pseudomonadati</taxon>
        <taxon>Pseudomonadota</taxon>
        <taxon>Gammaproteobacteria</taxon>
        <taxon>Cellvibrionales</taxon>
        <taxon>Microbulbiferaceae</taxon>
        <taxon>Microbulbifer</taxon>
    </lineage>
</organism>
<dbReference type="AlphaFoldDB" id="A0A1G9A7K4"/>
<evidence type="ECO:0000313" key="2">
    <source>
        <dbReference type="EMBL" id="SDK23273.1"/>
    </source>
</evidence>
<dbReference type="EMBL" id="FNFH01000003">
    <property type="protein sequence ID" value="SDK23273.1"/>
    <property type="molecule type" value="Genomic_DNA"/>
</dbReference>
<proteinExistence type="predicted"/>
<keyword evidence="1" id="KW-1133">Transmembrane helix</keyword>
<protein>
    <recommendedName>
        <fullName evidence="4">Preprotein translocase subunit YajC</fullName>
    </recommendedName>
</protein>
<sequence length="173" mass="19388">MGSWLPLLIILLAVALVIGPVMWLKPSGRDRRLASLRQRAAAAGMIVQMSALPESRGEGTAAVYIARWEDPRRLLTGWVLELQRMAHDMHFSGRWDWRNDRSAPEKAWQLLREMLAALPDDALGIHATQAGLGVQWREQTGDRGMDMLVTALEEFRPAIEDAIRQGARPDRSG</sequence>
<dbReference type="STRING" id="658219.SAMN05216212_1882"/>
<feature type="transmembrane region" description="Helical" evidence="1">
    <location>
        <begin position="6"/>
        <end position="24"/>
    </location>
</feature>
<evidence type="ECO:0008006" key="4">
    <source>
        <dbReference type="Google" id="ProtNLM"/>
    </source>
</evidence>
<keyword evidence="1" id="KW-0812">Transmembrane</keyword>
<keyword evidence="3" id="KW-1185">Reference proteome</keyword>
<evidence type="ECO:0000313" key="3">
    <source>
        <dbReference type="Proteomes" id="UP000199305"/>
    </source>
</evidence>
<name>A0A1G9A7K4_9GAMM</name>
<dbReference type="OrthoDB" id="6386766at2"/>